<comment type="caution">
    <text evidence="1">The sequence shown here is derived from an EMBL/GenBank/DDBJ whole genome shotgun (WGS) entry which is preliminary data.</text>
</comment>
<evidence type="ECO:0000313" key="2">
    <source>
        <dbReference type="Proteomes" id="UP000305041"/>
    </source>
</evidence>
<organism evidence="1 2">
    <name type="scientific">Parasedimentitalea maritima</name>
    <dbReference type="NCBI Taxonomy" id="2578117"/>
    <lineage>
        <taxon>Bacteria</taxon>
        <taxon>Pseudomonadati</taxon>
        <taxon>Pseudomonadota</taxon>
        <taxon>Alphaproteobacteria</taxon>
        <taxon>Rhodobacterales</taxon>
        <taxon>Paracoccaceae</taxon>
        <taxon>Parasedimentitalea</taxon>
    </lineage>
</organism>
<dbReference type="EMBL" id="VAUA01000015">
    <property type="protein sequence ID" value="TLP55511.1"/>
    <property type="molecule type" value="Genomic_DNA"/>
</dbReference>
<gene>
    <name evidence="1" type="ORF">FEE96_22605</name>
</gene>
<name>A0ABY2USM6_9RHOB</name>
<protein>
    <submittedName>
        <fullName evidence="1">Uncharacterized protein</fullName>
    </submittedName>
</protein>
<evidence type="ECO:0000313" key="1">
    <source>
        <dbReference type="EMBL" id="TLP55511.1"/>
    </source>
</evidence>
<proteinExistence type="predicted"/>
<sequence length="87" mass="10081">MPKTINTLHQTWRSAQLYICFHRDQKGERRNAPKVWPPKNANAIIHNDPHEQETFVVVKSAQGEPAQDLRIKLRPDKVVLRGDYPDA</sequence>
<accession>A0ABY2USM6</accession>
<keyword evidence="2" id="KW-1185">Reference proteome</keyword>
<reference evidence="1 2" key="1">
    <citation type="submission" date="2019-05" db="EMBL/GenBank/DDBJ databases">
        <title>Draft genome sequence of Pelagicola sp. DSW4-44.</title>
        <authorList>
            <person name="Oh J."/>
        </authorList>
    </citation>
    <scope>NUCLEOTIDE SEQUENCE [LARGE SCALE GENOMIC DNA]</scope>
    <source>
        <strain evidence="1 2">DSW4-44</strain>
    </source>
</reference>
<dbReference type="Proteomes" id="UP000305041">
    <property type="component" value="Unassembled WGS sequence"/>
</dbReference>